<dbReference type="InterPro" id="IPR001433">
    <property type="entry name" value="OxRdtase_FAD/NAD-bd"/>
</dbReference>
<dbReference type="PRINTS" id="PR00410">
    <property type="entry name" value="PHEHYDRXLASE"/>
</dbReference>
<sequence>MKISRQCLKYISHISINRSWRNFSSVSSEFCGRRMYSDHLKRTASNTRHEVVSGATVVKVEDESPTVKKLTLKVHDRRLFFKAGQWVDMVIPDVAKVGGFSMCSSPRQLVQDGLLDLAVKRSDHPPALWVHTQCRVDMEVSIRSGGDTFYDPKPDDPSSDLLLIAGGIGINPLYSILCHVTDLLGSKGDKLETNGGNSAGADNSVYTPGRVCLLYSASTEEELIFQKQLSEAADQFPGIECQYFVTRKHTESTSPHVKNHRINPEDIQDSLKKLRKGKTLVYICGPSPMIETMETILLNSGIDPRQILYEKWW</sequence>
<proteinExistence type="predicted"/>
<feature type="domain" description="FAD-binding FR-type" evidence="4">
    <location>
        <begin position="50"/>
        <end position="152"/>
    </location>
</feature>
<keyword evidence="6" id="KW-1185">Reference proteome</keyword>
<keyword evidence="2" id="KW-0520">NAD</keyword>
<organism evidence="5 6">
    <name type="scientific">Mizuhopecten yessoensis</name>
    <name type="common">Japanese scallop</name>
    <name type="synonym">Patinopecten yessoensis</name>
    <dbReference type="NCBI Taxonomy" id="6573"/>
    <lineage>
        <taxon>Eukaryota</taxon>
        <taxon>Metazoa</taxon>
        <taxon>Spiralia</taxon>
        <taxon>Lophotrochozoa</taxon>
        <taxon>Mollusca</taxon>
        <taxon>Bivalvia</taxon>
        <taxon>Autobranchia</taxon>
        <taxon>Pteriomorphia</taxon>
        <taxon>Pectinida</taxon>
        <taxon>Pectinoidea</taxon>
        <taxon>Pectinidae</taxon>
        <taxon>Mizuhopecten</taxon>
    </lineage>
</organism>
<evidence type="ECO:0000256" key="3">
    <source>
        <dbReference type="ARBA" id="ARBA00040516"/>
    </source>
</evidence>
<dbReference type="InterPro" id="IPR039261">
    <property type="entry name" value="FNR_nucleotide-bd"/>
</dbReference>
<evidence type="ECO:0000256" key="1">
    <source>
        <dbReference type="ARBA" id="ARBA00023002"/>
    </source>
</evidence>
<dbReference type="PANTHER" id="PTHR46505">
    <property type="entry name" value="OXIDOREDUCTASE NAD-BINDING DOMAIN-CONTAINING PROTEIN 1"/>
    <property type="match status" value="1"/>
</dbReference>
<dbReference type="Gene3D" id="3.40.50.80">
    <property type="entry name" value="Nucleotide-binding domain of ferredoxin-NADP reductase (FNR) module"/>
    <property type="match status" value="1"/>
</dbReference>
<evidence type="ECO:0000259" key="4">
    <source>
        <dbReference type="PROSITE" id="PS51384"/>
    </source>
</evidence>
<dbReference type="AlphaFoldDB" id="A0A210PU58"/>
<dbReference type="Proteomes" id="UP000242188">
    <property type="component" value="Unassembled WGS sequence"/>
</dbReference>
<comment type="caution">
    <text evidence="5">The sequence shown here is derived from an EMBL/GenBank/DDBJ whole genome shotgun (WGS) entry which is preliminary data.</text>
</comment>
<dbReference type="SUPFAM" id="SSF52343">
    <property type="entry name" value="Ferredoxin reductase-like, C-terminal NADP-linked domain"/>
    <property type="match status" value="1"/>
</dbReference>
<dbReference type="GO" id="GO:0016491">
    <property type="term" value="F:oxidoreductase activity"/>
    <property type="evidence" value="ECO:0007669"/>
    <property type="project" value="UniProtKB-KW"/>
</dbReference>
<dbReference type="OrthoDB" id="436496at2759"/>
<dbReference type="InterPro" id="IPR052128">
    <property type="entry name" value="Oxidoreductase_NAD-binding"/>
</dbReference>
<gene>
    <name evidence="5" type="ORF">KP79_PYT19681</name>
</gene>
<reference evidence="5 6" key="1">
    <citation type="journal article" date="2017" name="Nat. Ecol. Evol.">
        <title>Scallop genome provides insights into evolution of bilaterian karyotype and development.</title>
        <authorList>
            <person name="Wang S."/>
            <person name="Zhang J."/>
            <person name="Jiao W."/>
            <person name="Li J."/>
            <person name="Xun X."/>
            <person name="Sun Y."/>
            <person name="Guo X."/>
            <person name="Huan P."/>
            <person name="Dong B."/>
            <person name="Zhang L."/>
            <person name="Hu X."/>
            <person name="Sun X."/>
            <person name="Wang J."/>
            <person name="Zhao C."/>
            <person name="Wang Y."/>
            <person name="Wang D."/>
            <person name="Huang X."/>
            <person name="Wang R."/>
            <person name="Lv J."/>
            <person name="Li Y."/>
            <person name="Zhang Z."/>
            <person name="Liu B."/>
            <person name="Lu W."/>
            <person name="Hui Y."/>
            <person name="Liang J."/>
            <person name="Zhou Z."/>
            <person name="Hou R."/>
            <person name="Li X."/>
            <person name="Liu Y."/>
            <person name="Li H."/>
            <person name="Ning X."/>
            <person name="Lin Y."/>
            <person name="Zhao L."/>
            <person name="Xing Q."/>
            <person name="Dou J."/>
            <person name="Li Y."/>
            <person name="Mao J."/>
            <person name="Guo H."/>
            <person name="Dou H."/>
            <person name="Li T."/>
            <person name="Mu C."/>
            <person name="Jiang W."/>
            <person name="Fu Q."/>
            <person name="Fu X."/>
            <person name="Miao Y."/>
            <person name="Liu J."/>
            <person name="Yu Q."/>
            <person name="Li R."/>
            <person name="Liao H."/>
            <person name="Li X."/>
            <person name="Kong Y."/>
            <person name="Jiang Z."/>
            <person name="Chourrout D."/>
            <person name="Li R."/>
            <person name="Bao Z."/>
        </authorList>
    </citation>
    <scope>NUCLEOTIDE SEQUENCE [LARGE SCALE GENOMIC DNA]</scope>
    <source>
        <strain evidence="5 6">PY_sf001</strain>
    </source>
</reference>
<dbReference type="SUPFAM" id="SSF63380">
    <property type="entry name" value="Riboflavin synthase domain-like"/>
    <property type="match status" value="1"/>
</dbReference>
<dbReference type="STRING" id="6573.A0A210PU58"/>
<keyword evidence="1" id="KW-0560">Oxidoreductase</keyword>
<dbReference type="InterPro" id="IPR017927">
    <property type="entry name" value="FAD-bd_FR_type"/>
</dbReference>
<evidence type="ECO:0000256" key="2">
    <source>
        <dbReference type="ARBA" id="ARBA00023027"/>
    </source>
</evidence>
<dbReference type="PROSITE" id="PS51384">
    <property type="entry name" value="FAD_FR"/>
    <property type="match status" value="1"/>
</dbReference>
<name>A0A210PU58_MIZYE</name>
<protein>
    <recommendedName>
        <fullName evidence="3">Oxidoreductase NAD-binding domain-containing protein 1</fullName>
    </recommendedName>
</protein>
<dbReference type="CDD" id="cd00322">
    <property type="entry name" value="FNR_like"/>
    <property type="match status" value="1"/>
</dbReference>
<dbReference type="GO" id="GO:0005739">
    <property type="term" value="C:mitochondrion"/>
    <property type="evidence" value="ECO:0007669"/>
    <property type="project" value="TreeGrafter"/>
</dbReference>
<dbReference type="PANTHER" id="PTHR46505:SF1">
    <property type="entry name" value="OXIDOREDUCTASE NAD-BINDING DOMAIN-CONTAINING PROTEIN 1"/>
    <property type="match status" value="1"/>
</dbReference>
<evidence type="ECO:0000313" key="6">
    <source>
        <dbReference type="Proteomes" id="UP000242188"/>
    </source>
</evidence>
<evidence type="ECO:0000313" key="5">
    <source>
        <dbReference type="EMBL" id="OWF39992.1"/>
    </source>
</evidence>
<dbReference type="Pfam" id="PF00175">
    <property type="entry name" value="NAD_binding_1"/>
    <property type="match status" value="1"/>
</dbReference>
<dbReference type="Gene3D" id="2.40.30.10">
    <property type="entry name" value="Translation factors"/>
    <property type="match status" value="1"/>
</dbReference>
<dbReference type="InterPro" id="IPR017938">
    <property type="entry name" value="Riboflavin_synthase-like_b-brl"/>
</dbReference>
<dbReference type="EMBL" id="NEDP02005493">
    <property type="protein sequence ID" value="OWF39992.1"/>
    <property type="molecule type" value="Genomic_DNA"/>
</dbReference>
<accession>A0A210PU58</accession>